<feature type="domain" description="EGF-like" evidence="2">
    <location>
        <begin position="173"/>
        <end position="207"/>
    </location>
</feature>
<evidence type="ECO:0000256" key="1">
    <source>
        <dbReference type="SAM" id="SignalP"/>
    </source>
</evidence>
<gene>
    <name evidence="3" type="ORF">DPMN_133160</name>
</gene>
<keyword evidence="1" id="KW-0732">Signal</keyword>
<dbReference type="InterPro" id="IPR000742">
    <property type="entry name" value="EGF"/>
</dbReference>
<sequence length="1024" mass="114386">MKRLFSTAVLLACLTTTVWACTSDTDCDYWNPICDFQNHGCTRARCTTDSDCGSIYRCNVYSYMYNAYGNATGLCEPIYCNNNEMCPKAEHVECYQQNTCNCEVGYRWVKDRCESVIGTSCQWDWSCGQQSTYDHTTNSNHAYFYSCEEGKCGCNPNVWRELNGKCVSSKGKACDLDSDCGFASNTTCVSGICSCEPGFLEQNGTCVFVWDIECLADDDCGISFVCNESKCTCPEGYGIKSMNEFICVHVLDTPCDELAVCDDPSLKHYKEKLRGSNYYYYGYSQYTSHFCDVENICSCAPGFRRSTNGHACQPIYGSTCTSVEDCQGDSAIYSQAYTCSNDSSTCECQPNYMVNMRSRYTGTYHENINMCLPKIGSYCYNGDVDGASCVYSDNPDYSYNYGYSPRLTCTSGVEEHGTCRQIIGSNCSEFGETCSLANAICDPTNVCACEPGYLQQGDTCVTALNNTICASSVECSNISHATCDITMTFTCVCEEGYVEKKGSCVLPSSFGSGNCNVITSELPDLYRRSPTYKLARGEVPIRDDLLLEGWYDIGGTNALISGSGLTSELCGTKYPIVLKDDLTAAEKSNLAAGLTVTKTMTVKGLDSFGLSKEITVEVKICGDRTLLYLKPAPVAFSAYCIDTRRPSHAAGNSTSRCAKLRQEMRFKNEYDPNKETYVNVPFLMFKCLPMDENSCNDNYYYYYNHDYENNGVFFTINWYVSGRHCKRSGPYQKSELYKTHLTENQVIDECGQKTVGFDLQCSFEWSETLFGLRGTPIFSDSAYVGLISWVTTISPDKGGFLISWLTDTPIGCKTDISNLNRSCSIEWDLESGGICPTQKSSSDHFLCGANGNGTTKAGFDYYGRRTPYHNEIHYSNSWGSDLNGIYHNNYTTYGVKVFVSDDEVHEVGSIFKASFGAVETGHAIWNGYKMPDIKFYLKDESLSDKNVSLVLKWDGGPVLEKTNEWNETTIFPIEEVGEFLLYQSTDFIVEIQIKTRTCKHDQQKSVCVRSNVSKWKRNIHRRYV</sequence>
<dbReference type="PANTHER" id="PTHR39069:SF8">
    <property type="entry name" value="FI17111P1"/>
    <property type="match status" value="1"/>
</dbReference>
<dbReference type="AlphaFoldDB" id="A0A9D4FXC9"/>
<feature type="signal peptide" evidence="1">
    <location>
        <begin position="1"/>
        <end position="20"/>
    </location>
</feature>
<feature type="domain" description="EGF-like" evidence="2">
    <location>
        <begin position="468"/>
        <end position="505"/>
    </location>
</feature>
<protein>
    <recommendedName>
        <fullName evidence="2">EGF-like domain-containing protein</fullName>
    </recommendedName>
</protein>
<feature type="chain" id="PRO_5039402091" description="EGF-like domain-containing protein" evidence="1">
    <location>
        <begin position="21"/>
        <end position="1024"/>
    </location>
</feature>
<evidence type="ECO:0000259" key="2">
    <source>
        <dbReference type="SMART" id="SM00181"/>
    </source>
</evidence>
<dbReference type="Pfam" id="PF01683">
    <property type="entry name" value="EB"/>
    <property type="match status" value="1"/>
</dbReference>
<keyword evidence="4" id="KW-1185">Reference proteome</keyword>
<feature type="domain" description="EGF-like" evidence="2">
    <location>
        <begin position="213"/>
        <end position="248"/>
    </location>
</feature>
<dbReference type="EMBL" id="JAIWYP010000006">
    <property type="protein sequence ID" value="KAH3804868.1"/>
    <property type="molecule type" value="Genomic_DNA"/>
</dbReference>
<feature type="domain" description="EGF-like" evidence="2">
    <location>
        <begin position="74"/>
        <end position="114"/>
    </location>
</feature>
<evidence type="ECO:0000313" key="4">
    <source>
        <dbReference type="Proteomes" id="UP000828390"/>
    </source>
</evidence>
<evidence type="ECO:0000313" key="3">
    <source>
        <dbReference type="EMBL" id="KAH3804868.1"/>
    </source>
</evidence>
<feature type="domain" description="EGF-like" evidence="2">
    <location>
        <begin position="319"/>
        <end position="372"/>
    </location>
</feature>
<dbReference type="Proteomes" id="UP000828390">
    <property type="component" value="Unassembled WGS sequence"/>
</dbReference>
<accession>A0A9D4FXC9</accession>
<organism evidence="3 4">
    <name type="scientific">Dreissena polymorpha</name>
    <name type="common">Zebra mussel</name>
    <name type="synonym">Mytilus polymorpha</name>
    <dbReference type="NCBI Taxonomy" id="45954"/>
    <lineage>
        <taxon>Eukaryota</taxon>
        <taxon>Metazoa</taxon>
        <taxon>Spiralia</taxon>
        <taxon>Lophotrochozoa</taxon>
        <taxon>Mollusca</taxon>
        <taxon>Bivalvia</taxon>
        <taxon>Autobranchia</taxon>
        <taxon>Heteroconchia</taxon>
        <taxon>Euheterodonta</taxon>
        <taxon>Imparidentia</taxon>
        <taxon>Neoheterodontei</taxon>
        <taxon>Myida</taxon>
        <taxon>Dreissenoidea</taxon>
        <taxon>Dreissenidae</taxon>
        <taxon>Dreissena</taxon>
    </lineage>
</organism>
<name>A0A9D4FXC9_DREPO</name>
<proteinExistence type="predicted"/>
<comment type="caution">
    <text evidence="3">The sequence shown here is derived from an EMBL/GenBank/DDBJ whole genome shotgun (WGS) entry which is preliminary data.</text>
</comment>
<reference evidence="3" key="2">
    <citation type="submission" date="2020-11" db="EMBL/GenBank/DDBJ databases">
        <authorList>
            <person name="McCartney M.A."/>
            <person name="Auch B."/>
            <person name="Kono T."/>
            <person name="Mallez S."/>
            <person name="Becker A."/>
            <person name="Gohl D.M."/>
            <person name="Silverstein K.A.T."/>
            <person name="Koren S."/>
            <person name="Bechman K.B."/>
            <person name="Herman A."/>
            <person name="Abrahante J.E."/>
            <person name="Garbe J."/>
        </authorList>
    </citation>
    <scope>NUCLEOTIDE SEQUENCE</scope>
    <source>
        <strain evidence="3">Duluth1</strain>
        <tissue evidence="3">Whole animal</tissue>
    </source>
</reference>
<dbReference type="PANTHER" id="PTHR39069">
    <property type="entry name" value="ECDYSONE-INDUCIBLE GENE E1, ISOFORM A"/>
    <property type="match status" value="1"/>
</dbReference>
<dbReference type="SMART" id="SM00181">
    <property type="entry name" value="EGF"/>
    <property type="match status" value="6"/>
</dbReference>
<feature type="domain" description="EGF-like" evidence="2">
    <location>
        <begin position="426"/>
        <end position="461"/>
    </location>
</feature>
<dbReference type="InterPro" id="IPR006149">
    <property type="entry name" value="EB_dom"/>
</dbReference>
<reference evidence="3" key="1">
    <citation type="journal article" date="2019" name="bioRxiv">
        <title>The Genome of the Zebra Mussel, Dreissena polymorpha: A Resource for Invasive Species Research.</title>
        <authorList>
            <person name="McCartney M.A."/>
            <person name="Auch B."/>
            <person name="Kono T."/>
            <person name="Mallez S."/>
            <person name="Zhang Y."/>
            <person name="Obille A."/>
            <person name="Becker A."/>
            <person name="Abrahante J.E."/>
            <person name="Garbe J."/>
            <person name="Badalamenti J.P."/>
            <person name="Herman A."/>
            <person name="Mangelson H."/>
            <person name="Liachko I."/>
            <person name="Sullivan S."/>
            <person name="Sone E.D."/>
            <person name="Koren S."/>
            <person name="Silverstein K.A.T."/>
            <person name="Beckman K.B."/>
            <person name="Gohl D.M."/>
        </authorList>
    </citation>
    <scope>NUCLEOTIDE SEQUENCE</scope>
    <source>
        <strain evidence="3">Duluth1</strain>
        <tissue evidence="3">Whole animal</tissue>
    </source>
</reference>